<sequence>MGDPRARPSTVAAGELRPPEPPLDPLEFLSRSWSASGRAFAPPPPTPPPAALVSPIAEDAACELEDCGVTAASGSSFSFASAATSQLIMERILAQSEVAPLTSGRLSHSSGPLNGGGSLSDSPPVSPEIDDAKYCRAVSTPKPQAYRPGNKTVGRWLKDRKEKKKEETRAHNAQVHAAVSVAAVAAAVAAVAAATAAVSGSGKDDRAARTDMAVASAATLVAAQCVEAAEAMGAEREHLEAVVGSAVNVRTPGDIVTVTAAAATALRGAATLKARALKEVWNIAAVIPVEKGVVGGGGHHQKHGAPKQQHRKLESNGSSISDDVSLEEENNFLGICSQELLARGTELLKRTRKGALHWKVVSVYINRMGLVMLKMKSRHVAGTITKKKKSVVIDVCRDVPAWPGRHLLEDGEHRRYFGLRTAEHRVIEFECTSQREYEMWTKGVARLLSLAGERKRLA</sequence>
<dbReference type="Gramene" id="PAN46042">
    <property type="protein sequence ID" value="PAN46042"/>
    <property type="gene ID" value="PAHAL_9G159500"/>
</dbReference>
<feature type="domain" description="VAN3-binding protein-like auxin canalisation" evidence="2">
    <location>
        <begin position="19"/>
        <end position="292"/>
    </location>
</feature>
<reference evidence="4" key="1">
    <citation type="submission" date="2018-04" db="EMBL/GenBank/DDBJ databases">
        <title>WGS assembly of Panicum hallii.</title>
        <authorList>
            <person name="Lovell J."/>
            <person name="Jenkins J."/>
            <person name="Lowry D."/>
            <person name="Mamidi S."/>
            <person name="Sreedasyam A."/>
            <person name="Weng X."/>
            <person name="Barry K."/>
            <person name="Bonette J."/>
            <person name="Campitelli B."/>
            <person name="Daum C."/>
            <person name="Gordon S."/>
            <person name="Gould B."/>
            <person name="Lipzen A."/>
            <person name="Macqueen A."/>
            <person name="Palacio-Mejia J."/>
            <person name="Plott C."/>
            <person name="Shakirov E."/>
            <person name="Shu S."/>
            <person name="Yoshinaga Y."/>
            <person name="Zane M."/>
            <person name="Rokhsar D."/>
            <person name="Grimwood J."/>
            <person name="Schmutz J."/>
            <person name="Juenger T."/>
        </authorList>
    </citation>
    <scope>NUCLEOTIDE SEQUENCE [LARGE SCALE GENOMIC DNA]</scope>
    <source>
        <strain evidence="4">FIL2</strain>
    </source>
</reference>
<evidence type="ECO:0000259" key="3">
    <source>
        <dbReference type="Pfam" id="PF08458"/>
    </source>
</evidence>
<dbReference type="GO" id="GO:0010087">
    <property type="term" value="P:phloem or xylem histogenesis"/>
    <property type="evidence" value="ECO:0007669"/>
    <property type="project" value="TreeGrafter"/>
</dbReference>
<dbReference type="Pfam" id="PF08458">
    <property type="entry name" value="PH_2"/>
    <property type="match status" value="1"/>
</dbReference>
<feature type="region of interest" description="Disordered" evidence="1">
    <location>
        <begin position="103"/>
        <end position="126"/>
    </location>
</feature>
<dbReference type="InterPro" id="IPR040269">
    <property type="entry name" value="VAB"/>
</dbReference>
<evidence type="ECO:0008006" key="5">
    <source>
        <dbReference type="Google" id="ProtNLM"/>
    </source>
</evidence>
<dbReference type="PANTHER" id="PTHR31351">
    <property type="entry name" value="EXPRESSED PROTEIN"/>
    <property type="match status" value="1"/>
</dbReference>
<dbReference type="GO" id="GO:0009734">
    <property type="term" value="P:auxin-activated signaling pathway"/>
    <property type="evidence" value="ECO:0007669"/>
    <property type="project" value="TreeGrafter"/>
</dbReference>
<proteinExistence type="predicted"/>
<organism evidence="4">
    <name type="scientific">Panicum hallii</name>
    <dbReference type="NCBI Taxonomy" id="206008"/>
    <lineage>
        <taxon>Eukaryota</taxon>
        <taxon>Viridiplantae</taxon>
        <taxon>Streptophyta</taxon>
        <taxon>Embryophyta</taxon>
        <taxon>Tracheophyta</taxon>
        <taxon>Spermatophyta</taxon>
        <taxon>Magnoliopsida</taxon>
        <taxon>Liliopsida</taxon>
        <taxon>Poales</taxon>
        <taxon>Poaceae</taxon>
        <taxon>PACMAD clade</taxon>
        <taxon>Panicoideae</taxon>
        <taxon>Panicodae</taxon>
        <taxon>Paniceae</taxon>
        <taxon>Panicinae</taxon>
        <taxon>Panicum</taxon>
        <taxon>Panicum sect. Panicum</taxon>
    </lineage>
</organism>
<feature type="compositionally biased region" description="Basic residues" evidence="1">
    <location>
        <begin position="299"/>
        <end position="310"/>
    </location>
</feature>
<dbReference type="PANTHER" id="PTHR31351:SF4">
    <property type="entry name" value="AUXIN CANALIZATION PROTEIN (DUF828)"/>
    <property type="match status" value="1"/>
</dbReference>
<protein>
    <recommendedName>
        <fullName evidence="5">PH domain-containing protein</fullName>
    </recommendedName>
</protein>
<dbReference type="Proteomes" id="UP000243499">
    <property type="component" value="Chromosome 9"/>
</dbReference>
<evidence type="ECO:0000259" key="2">
    <source>
        <dbReference type="Pfam" id="PF05703"/>
    </source>
</evidence>
<feature type="domain" description="Pleckstrin-like plant" evidence="3">
    <location>
        <begin position="346"/>
        <end position="450"/>
    </location>
</feature>
<dbReference type="AlphaFoldDB" id="A0A2S3IK04"/>
<feature type="region of interest" description="Disordered" evidence="1">
    <location>
        <begin position="295"/>
        <end position="320"/>
    </location>
</feature>
<evidence type="ECO:0000256" key="1">
    <source>
        <dbReference type="SAM" id="MobiDB-lite"/>
    </source>
</evidence>
<feature type="region of interest" description="Disordered" evidence="1">
    <location>
        <begin position="1"/>
        <end position="29"/>
    </location>
</feature>
<accession>A0A2S3IK04</accession>
<dbReference type="InterPro" id="IPR013666">
    <property type="entry name" value="PH_pln"/>
</dbReference>
<dbReference type="Pfam" id="PF05703">
    <property type="entry name" value="Auxin_canalis"/>
    <property type="match status" value="1"/>
</dbReference>
<gene>
    <name evidence="4" type="ORF">PAHAL_9G159500</name>
</gene>
<dbReference type="GO" id="GO:0010305">
    <property type="term" value="P:leaf vascular tissue pattern formation"/>
    <property type="evidence" value="ECO:0007669"/>
    <property type="project" value="TreeGrafter"/>
</dbReference>
<dbReference type="InterPro" id="IPR008546">
    <property type="entry name" value="VAN3-bd-like_auxin_canal"/>
</dbReference>
<dbReference type="EMBL" id="CM008054">
    <property type="protein sequence ID" value="PAN46042.1"/>
    <property type="molecule type" value="Genomic_DNA"/>
</dbReference>
<name>A0A2S3IK04_9POAL</name>
<evidence type="ECO:0000313" key="4">
    <source>
        <dbReference type="EMBL" id="PAN46042.1"/>
    </source>
</evidence>